<dbReference type="InterPro" id="IPR029753">
    <property type="entry name" value="D-isomer_DH_CS"/>
</dbReference>
<dbReference type="FunFam" id="3.40.50.720:FF:000041">
    <property type="entry name" value="D-3-phosphoglycerate dehydrogenase"/>
    <property type="match status" value="1"/>
</dbReference>
<dbReference type="InterPro" id="IPR029752">
    <property type="entry name" value="D-isomer_DH_CS1"/>
</dbReference>
<dbReference type="InterPro" id="IPR045865">
    <property type="entry name" value="ACT-like_dom_sf"/>
</dbReference>
<dbReference type="Gene3D" id="3.30.70.260">
    <property type="match status" value="1"/>
</dbReference>
<sequence length="478" mass="51321">MSGPQRRQSVSLSTQPLAVSPVLATSPPAFSSFSASYEARQRATGAVPFPQQGKALAPFKEDGDRDEPVRILLLENINVSAVDMLKAQGYHVEEQKKALAEDELIAKLKEGGFSAVGIRSKTKITAKVIQEVPSLLVIGCFCIGTNQVDLLAAARAGIAVFNSPFSNSRSVAELVISEIVALSRQLCDRAREMREGIWNKVSKGCWEVRGKTLGIVGYGHIGSQLSVLAEAMGMSVIYYDVIPIMPLGSAKQVESLDDFLGQADFVSLHVPELPETTNMIRAEQISKMKDGAYLINNARGKVIDIPALIDGLKSGKLAGAAVDVFPSEPAANGPNFGDALNAWSSELRSCPNLILTPHIGGSTEEAQSMIGAEVGSALIRYLNYGSTLGAVNFPEVNLRPIIHDGTVRLCHVHLNQPGVLKVVNSILGEHNVEKQFSDSKGDIAYLLADIANVDEKEIKEIYEAIGGSRANIATRMLF</sequence>
<dbReference type="SUPFAM" id="SSF52283">
    <property type="entry name" value="Formate/glycerate dehydrogenase catalytic domain-like"/>
    <property type="match status" value="1"/>
</dbReference>
<dbReference type="EMBL" id="BQKY01000001">
    <property type="protein sequence ID" value="GJN87365.1"/>
    <property type="molecule type" value="Genomic_DNA"/>
</dbReference>
<dbReference type="InterPro" id="IPR006139">
    <property type="entry name" value="D-isomer_2_OHA_DH_cat_dom"/>
</dbReference>
<dbReference type="InterPro" id="IPR036291">
    <property type="entry name" value="NAD(P)-bd_dom_sf"/>
</dbReference>
<dbReference type="SUPFAM" id="SSF55021">
    <property type="entry name" value="ACT-like"/>
    <property type="match status" value="1"/>
</dbReference>
<dbReference type="GO" id="GO:0047545">
    <property type="term" value="F:(S)-2-hydroxyglutarate dehydrogenase activity"/>
    <property type="evidence" value="ECO:0007669"/>
    <property type="project" value="UniProtKB-ARBA"/>
</dbReference>
<dbReference type="GO" id="GO:0006564">
    <property type="term" value="P:L-serine biosynthetic process"/>
    <property type="evidence" value="ECO:0007669"/>
    <property type="project" value="UniProtKB-ARBA"/>
</dbReference>
<dbReference type="Gene3D" id="3.40.50.720">
    <property type="entry name" value="NAD(P)-binding Rossmann-like Domain"/>
    <property type="match status" value="2"/>
</dbReference>
<dbReference type="PROSITE" id="PS00065">
    <property type="entry name" value="D_2_HYDROXYACID_DH_1"/>
    <property type="match status" value="1"/>
</dbReference>
<feature type="domain" description="D-isomer specific 2-hydroxyacid dehydrogenase catalytic" evidence="6">
    <location>
        <begin position="71"/>
        <end position="392"/>
    </location>
</feature>
<evidence type="ECO:0000256" key="4">
    <source>
        <dbReference type="ARBA" id="ARBA00029440"/>
    </source>
</evidence>
<dbReference type="CDD" id="cd12176">
    <property type="entry name" value="PGDH_3"/>
    <property type="match status" value="1"/>
</dbReference>
<evidence type="ECO:0008006" key="10">
    <source>
        <dbReference type="Google" id="ProtNLM"/>
    </source>
</evidence>
<accession>A0AAV5G4V6</accession>
<dbReference type="GO" id="GO:0004617">
    <property type="term" value="F:phosphoglycerate dehydrogenase activity"/>
    <property type="evidence" value="ECO:0007669"/>
    <property type="project" value="UniProtKB-ARBA"/>
</dbReference>
<evidence type="ECO:0000259" key="7">
    <source>
        <dbReference type="Pfam" id="PF02826"/>
    </source>
</evidence>
<dbReference type="NCBIfam" id="NF008759">
    <property type="entry name" value="PRK11790.1"/>
    <property type="match status" value="1"/>
</dbReference>
<evidence type="ECO:0000259" key="6">
    <source>
        <dbReference type="Pfam" id="PF00389"/>
    </source>
</evidence>
<proteinExistence type="inferred from homology"/>
<keyword evidence="2 5" id="KW-0560">Oxidoreductase</keyword>
<feature type="domain" description="D-isomer specific 2-hydroxyacid dehydrogenase NAD-binding" evidence="7">
    <location>
        <begin position="178"/>
        <end position="360"/>
    </location>
</feature>
<evidence type="ECO:0000256" key="3">
    <source>
        <dbReference type="ARBA" id="ARBA00023027"/>
    </source>
</evidence>
<dbReference type="InterPro" id="IPR050418">
    <property type="entry name" value="D-iso_2-hydroxyacid_DH_PdxB"/>
</dbReference>
<gene>
    <name evidence="8" type="ORF">Rhopal_000314-T1</name>
</gene>
<keyword evidence="3" id="KW-0520">NAD</keyword>
<dbReference type="Pfam" id="PF00389">
    <property type="entry name" value="2-Hacid_dh"/>
    <property type="match status" value="1"/>
</dbReference>
<dbReference type="GO" id="GO:0051287">
    <property type="term" value="F:NAD binding"/>
    <property type="evidence" value="ECO:0007669"/>
    <property type="project" value="InterPro"/>
</dbReference>
<dbReference type="PROSITE" id="PS00671">
    <property type="entry name" value="D_2_HYDROXYACID_DH_3"/>
    <property type="match status" value="1"/>
</dbReference>
<evidence type="ECO:0000256" key="5">
    <source>
        <dbReference type="RuleBase" id="RU003719"/>
    </source>
</evidence>
<dbReference type="Proteomes" id="UP001342314">
    <property type="component" value="Unassembled WGS sequence"/>
</dbReference>
<protein>
    <recommendedName>
        <fullName evidence="10">Phosphoglycerate dehydrogenase</fullName>
    </recommendedName>
</protein>
<name>A0AAV5G4V6_9BASI</name>
<comment type="similarity">
    <text evidence="1 5">Belongs to the D-isomer specific 2-hydroxyacid dehydrogenase family.</text>
</comment>
<dbReference type="InterPro" id="IPR006140">
    <property type="entry name" value="D-isomer_DH_NAD-bd"/>
</dbReference>
<organism evidence="8 9">
    <name type="scientific">Rhodotorula paludigena</name>
    <dbReference type="NCBI Taxonomy" id="86838"/>
    <lineage>
        <taxon>Eukaryota</taxon>
        <taxon>Fungi</taxon>
        <taxon>Dikarya</taxon>
        <taxon>Basidiomycota</taxon>
        <taxon>Pucciniomycotina</taxon>
        <taxon>Microbotryomycetes</taxon>
        <taxon>Sporidiobolales</taxon>
        <taxon>Sporidiobolaceae</taxon>
        <taxon>Rhodotorula</taxon>
    </lineage>
</organism>
<comment type="pathway">
    <text evidence="4">Amino-acid biosynthesis.</text>
</comment>
<dbReference type="Pfam" id="PF02826">
    <property type="entry name" value="2-Hacid_dh_C"/>
    <property type="match status" value="1"/>
</dbReference>
<dbReference type="SUPFAM" id="SSF51735">
    <property type="entry name" value="NAD(P)-binding Rossmann-fold domains"/>
    <property type="match status" value="1"/>
</dbReference>
<keyword evidence="9" id="KW-1185">Reference proteome</keyword>
<dbReference type="AlphaFoldDB" id="A0AAV5G4V6"/>
<dbReference type="PANTHER" id="PTHR43761:SF1">
    <property type="entry name" value="D-ISOMER SPECIFIC 2-HYDROXYACID DEHYDROGENASE CATALYTIC DOMAIN-CONTAINING PROTEIN-RELATED"/>
    <property type="match status" value="1"/>
</dbReference>
<evidence type="ECO:0000313" key="8">
    <source>
        <dbReference type="EMBL" id="GJN87365.1"/>
    </source>
</evidence>
<evidence type="ECO:0000256" key="2">
    <source>
        <dbReference type="ARBA" id="ARBA00023002"/>
    </source>
</evidence>
<evidence type="ECO:0000256" key="1">
    <source>
        <dbReference type="ARBA" id="ARBA00005854"/>
    </source>
</evidence>
<reference evidence="8 9" key="1">
    <citation type="submission" date="2021-12" db="EMBL/GenBank/DDBJ databases">
        <title>High titer production of polyol ester of fatty acids by Rhodotorula paludigena BS15 towards product separation-free biomass refinery.</title>
        <authorList>
            <person name="Mano J."/>
            <person name="Ono H."/>
            <person name="Tanaka T."/>
            <person name="Naito K."/>
            <person name="Sushida H."/>
            <person name="Ike M."/>
            <person name="Tokuyasu K."/>
            <person name="Kitaoka M."/>
        </authorList>
    </citation>
    <scope>NUCLEOTIDE SEQUENCE [LARGE SCALE GENOMIC DNA]</scope>
    <source>
        <strain evidence="8 9">BS15</strain>
    </source>
</reference>
<evidence type="ECO:0000313" key="9">
    <source>
        <dbReference type="Proteomes" id="UP001342314"/>
    </source>
</evidence>
<comment type="caution">
    <text evidence="8">The sequence shown here is derived from an EMBL/GenBank/DDBJ whole genome shotgun (WGS) entry which is preliminary data.</text>
</comment>
<dbReference type="PANTHER" id="PTHR43761">
    <property type="entry name" value="D-ISOMER SPECIFIC 2-HYDROXYACID DEHYDROGENASE FAMILY PROTEIN (AFU_ORTHOLOGUE AFUA_1G13630)"/>
    <property type="match status" value="1"/>
</dbReference>